<dbReference type="EMBL" id="LS992241">
    <property type="protein sequence ID" value="SYX87544.1"/>
    <property type="molecule type" value="Genomic_DNA"/>
</dbReference>
<organism evidence="4 5">
    <name type="scientific">Paenibacillus alvei</name>
    <name type="common">Bacillus alvei</name>
    <dbReference type="NCBI Taxonomy" id="44250"/>
    <lineage>
        <taxon>Bacteria</taxon>
        <taxon>Bacillati</taxon>
        <taxon>Bacillota</taxon>
        <taxon>Bacilli</taxon>
        <taxon>Bacillales</taxon>
        <taxon>Paenibacillaceae</taxon>
        <taxon>Paenibacillus</taxon>
    </lineage>
</organism>
<feature type="domain" description="Response regulatory" evidence="3">
    <location>
        <begin position="151"/>
        <end position="267"/>
    </location>
</feature>
<evidence type="ECO:0000313" key="5">
    <source>
        <dbReference type="Proteomes" id="UP000304148"/>
    </source>
</evidence>
<dbReference type="Pfam" id="PF00072">
    <property type="entry name" value="Response_reg"/>
    <property type="match status" value="1"/>
</dbReference>
<dbReference type="GO" id="GO:0000160">
    <property type="term" value="P:phosphorelay signal transduction system"/>
    <property type="evidence" value="ECO:0007669"/>
    <property type="project" value="InterPro"/>
</dbReference>
<sequence length="268" mass="30452">MLQVMERNAELEFVPNFKQTVNHLVMSYPGHSVGIIFIHAKPLGRTWEAELRSTLEREQIPFELMNAAAQNVIAVMLPRATLDQTHYYALMLKSMVEERLAGMPIVCAVAAVADSQEAEDIILGRWNDWPTADSSHIRVLHDHLQLEGAKRILVVDHDSSVREFLNIWLTSQGYEVHEAEDALTALDVIHKGQFDLILTELNLYGINGLPFISQIQKMNLEKQPKIVILSEQRVGKTIDYCFEQGVSDYITKPFSPVELDERLSRCLS</sequence>
<dbReference type="PANTHER" id="PTHR44591:SF3">
    <property type="entry name" value="RESPONSE REGULATORY DOMAIN-CONTAINING PROTEIN"/>
    <property type="match status" value="1"/>
</dbReference>
<dbReference type="SMART" id="SM00448">
    <property type="entry name" value="REC"/>
    <property type="match status" value="1"/>
</dbReference>
<reference evidence="5" key="1">
    <citation type="submission" date="2018-08" db="EMBL/GenBank/DDBJ databases">
        <authorList>
            <person name="Chevrot R."/>
        </authorList>
    </citation>
    <scope>NUCLEOTIDE SEQUENCE [LARGE SCALE GENOMIC DNA]</scope>
</reference>
<dbReference type="InterPro" id="IPR001789">
    <property type="entry name" value="Sig_transdc_resp-reg_receiver"/>
</dbReference>
<dbReference type="PANTHER" id="PTHR44591">
    <property type="entry name" value="STRESS RESPONSE REGULATOR PROTEIN 1"/>
    <property type="match status" value="1"/>
</dbReference>
<evidence type="ECO:0000256" key="2">
    <source>
        <dbReference type="PROSITE-ProRule" id="PRU00169"/>
    </source>
</evidence>
<proteinExistence type="predicted"/>
<protein>
    <submittedName>
        <fullName evidence="4">Response regulator receiver domain-containing protein</fullName>
    </submittedName>
</protein>
<dbReference type="SUPFAM" id="SSF52172">
    <property type="entry name" value="CheY-like"/>
    <property type="match status" value="1"/>
</dbReference>
<keyword evidence="1" id="KW-0597">Phosphoprotein</keyword>
<comment type="caution">
    <text evidence="2">Lacks conserved residue(s) required for the propagation of feature annotation.</text>
</comment>
<gene>
    <name evidence="4" type="ORF">PBLR_15974</name>
</gene>
<dbReference type="RefSeq" id="WP_138189122.1">
    <property type="nucleotide sequence ID" value="NZ_LS992241.1"/>
</dbReference>
<dbReference type="Gene3D" id="3.40.50.2300">
    <property type="match status" value="1"/>
</dbReference>
<evidence type="ECO:0000313" key="4">
    <source>
        <dbReference type="EMBL" id="SYX87544.1"/>
    </source>
</evidence>
<dbReference type="InterPro" id="IPR050595">
    <property type="entry name" value="Bact_response_regulator"/>
</dbReference>
<dbReference type="Proteomes" id="UP000304148">
    <property type="component" value="Chromosome"/>
</dbReference>
<dbReference type="PROSITE" id="PS50110">
    <property type="entry name" value="RESPONSE_REGULATORY"/>
    <property type="match status" value="1"/>
</dbReference>
<accession>A0A383RM43</accession>
<dbReference type="CDD" id="cd00156">
    <property type="entry name" value="REC"/>
    <property type="match status" value="1"/>
</dbReference>
<evidence type="ECO:0000259" key="3">
    <source>
        <dbReference type="PROSITE" id="PS50110"/>
    </source>
</evidence>
<evidence type="ECO:0000256" key="1">
    <source>
        <dbReference type="ARBA" id="ARBA00022553"/>
    </source>
</evidence>
<dbReference type="InterPro" id="IPR011006">
    <property type="entry name" value="CheY-like_superfamily"/>
</dbReference>
<dbReference type="AlphaFoldDB" id="A0A383RM43"/>
<name>A0A383RM43_PAEAL</name>